<proteinExistence type="predicted"/>
<organism evidence="1 2">
    <name type="scientific">Ceratosolen solmsi marchali</name>
    <dbReference type="NCBI Taxonomy" id="326594"/>
    <lineage>
        <taxon>Eukaryota</taxon>
        <taxon>Metazoa</taxon>
        <taxon>Ecdysozoa</taxon>
        <taxon>Arthropoda</taxon>
        <taxon>Hexapoda</taxon>
        <taxon>Insecta</taxon>
        <taxon>Pterygota</taxon>
        <taxon>Neoptera</taxon>
        <taxon>Endopterygota</taxon>
        <taxon>Hymenoptera</taxon>
        <taxon>Apocrita</taxon>
        <taxon>Proctotrupomorpha</taxon>
        <taxon>Chalcidoidea</taxon>
        <taxon>Agaonidae</taxon>
        <taxon>Agaoninae</taxon>
        <taxon>Ceratosolen</taxon>
    </lineage>
</organism>
<dbReference type="GO" id="GO:0032299">
    <property type="term" value="C:ribonuclease H2 complex"/>
    <property type="evidence" value="ECO:0007669"/>
    <property type="project" value="InterPro"/>
</dbReference>
<dbReference type="KEGG" id="csol:105359509"/>
<dbReference type="AlphaFoldDB" id="A0AAJ6YBJ8"/>
<evidence type="ECO:0000313" key="2">
    <source>
        <dbReference type="RefSeq" id="XP_011494425.1"/>
    </source>
</evidence>
<dbReference type="GeneID" id="105359509"/>
<dbReference type="Proteomes" id="UP000695007">
    <property type="component" value="Unplaced"/>
</dbReference>
<dbReference type="GO" id="GO:0006401">
    <property type="term" value="P:RNA catabolic process"/>
    <property type="evidence" value="ECO:0007669"/>
    <property type="project" value="InterPro"/>
</dbReference>
<dbReference type="Gene3D" id="2.40.128.680">
    <property type="match status" value="1"/>
</dbReference>
<name>A0AAJ6YBJ8_9HYME</name>
<sequence>MGKSGWGMGKGQTRSQNCRIAPPEFEWRACESVVHDVGVGKIFNEDGENLSETKNPVLHSMPCKIYADDNANVNTYFKSYIKNIDDENFKSSFRGYPLQGKKISVPKGYMGVTFFEYKKPETDETERNIYATGTFTEFTYWNYDKIPSKNDALISALDWVDIAEALHSTENETTSS</sequence>
<accession>A0AAJ6YBJ8</accession>
<dbReference type="PANTHER" id="PTHR47204">
    <property type="entry name" value="OS02G0168900 PROTEIN"/>
    <property type="match status" value="1"/>
</dbReference>
<dbReference type="RefSeq" id="XP_011494425.1">
    <property type="nucleotide sequence ID" value="XM_011496123.1"/>
</dbReference>
<dbReference type="CDD" id="cd09271">
    <property type="entry name" value="RNase_H2-C"/>
    <property type="match status" value="1"/>
</dbReference>
<gene>
    <name evidence="2" type="primary">LOC105359509</name>
</gene>
<evidence type="ECO:0000313" key="1">
    <source>
        <dbReference type="Proteomes" id="UP000695007"/>
    </source>
</evidence>
<dbReference type="Pfam" id="PF08615">
    <property type="entry name" value="RNase_H2_suC"/>
    <property type="match status" value="1"/>
</dbReference>
<protein>
    <submittedName>
        <fullName evidence="2">Ribonuclease H2 subunit C</fullName>
    </submittedName>
</protein>
<dbReference type="PANTHER" id="PTHR47204:SF1">
    <property type="entry name" value="RIBONUCLEASE H2 SUBUNIT C"/>
    <property type="match status" value="1"/>
</dbReference>
<keyword evidence="1" id="KW-1185">Reference proteome</keyword>
<dbReference type="InterPro" id="IPR013924">
    <property type="entry name" value="RNase_H2_suC"/>
</dbReference>
<reference evidence="2" key="1">
    <citation type="submission" date="2025-08" db="UniProtKB">
        <authorList>
            <consortium name="RefSeq"/>
        </authorList>
    </citation>
    <scope>IDENTIFICATION</scope>
</reference>